<reference evidence="7 8" key="1">
    <citation type="submission" date="2023-07" db="EMBL/GenBank/DDBJ databases">
        <title>Genomic Encyclopedia of Type Strains, Phase IV (KMG-IV): sequencing the most valuable type-strain genomes for metagenomic binning, comparative biology and taxonomic classification.</title>
        <authorList>
            <person name="Goeker M."/>
        </authorList>
    </citation>
    <scope>NUCLEOTIDE SEQUENCE [LARGE SCALE GENOMIC DNA]</scope>
    <source>
        <strain evidence="7 8">DSM 16784</strain>
    </source>
</reference>
<evidence type="ECO:0000256" key="1">
    <source>
        <dbReference type="ARBA" id="ARBA00004191"/>
    </source>
</evidence>
<keyword evidence="3" id="KW-0964">Secreted</keyword>
<evidence type="ECO:0000256" key="3">
    <source>
        <dbReference type="ARBA" id="ARBA00022525"/>
    </source>
</evidence>
<evidence type="ECO:0000256" key="6">
    <source>
        <dbReference type="SAM" id="Phobius"/>
    </source>
</evidence>
<evidence type="ECO:0000313" key="8">
    <source>
        <dbReference type="Proteomes" id="UP001230220"/>
    </source>
</evidence>
<dbReference type="Gene3D" id="2.60.40.1280">
    <property type="match status" value="1"/>
</dbReference>
<feature type="transmembrane region" description="Helical" evidence="6">
    <location>
        <begin position="1279"/>
        <end position="1296"/>
    </location>
</feature>
<gene>
    <name evidence="7" type="ORF">J2S15_001055</name>
</gene>
<proteinExistence type="predicted"/>
<dbReference type="SUPFAM" id="SSF49401">
    <property type="entry name" value="Bacterial adhesins"/>
    <property type="match status" value="1"/>
</dbReference>
<keyword evidence="6" id="KW-1133">Transmembrane helix</keyword>
<name>A0ABU0E0B1_9FIRM</name>
<keyword evidence="2" id="KW-0134">Cell wall</keyword>
<sequence>MIKLTKTMKVVLATLVAFTSLGIFNGVLYAEENFTISSEVIYSEDNKEATITLDASNIIEDYTLESVSDPDGNTMDLTNLTYKVTENGTYNFHITYFDLENERYEYTETVEVSDIVVVKEETYSSHSTIDRSGLTRDATGTDYTDIVEIVSWDFIDSNKDALSTTNPAKFYTDYQLVISWKLKPSGTFLKAGDYFTFPLPKNEISGSWQVVTTDWGDLWDSTNTEVLGRWRITSTGIEVELTENSDQKMSITGTLESGTSSFKNATTVDITQNVSIGNSTKEITFNKANLSKLQDYDLKYASGTSNTTINWAMFIGNEDIYDVVNGNEVETGSIYFEDQLSGKVSLDTNGKPWINISAPVQVPVDLTSGEPSGITAGGNDVTGRFTYVEQDGSQSYEEFKASLAPQQYGVYEDDNGIQTVLINFGDIKNSPVKYGSNFAKEATDYSISSGFYTEDDRDDLEAYFQRVYGTSNSYGGSVIRYRIGFNEVFDKVVVNTEKTNTAIITKGNDSYELTGKGVLQGISGSANVVAPNAARVFLSDEETQEILNGVSVTLQKYNSVTKTWETSTVWSEGTISEDGYVDTDFLNEGTYRFVQNDTYSDDYDLSKSKGYDSTLKTVISDEFTVVYADDVGHTVYMTNIKKRFTVTYKPGTQGTFADNVHADIIIHSTTPEYSGAEGSDGNPAGNKGYTFDGWDKEVASTVTENATYVAKWKANTDTKYKVQHYLETGHETNEYTLDFTDELTGKTGDIVDAVAKTTYEGYTLDKTVNDTIDSGTIAGDGSLVLKLYYRKNATDSYTVKHFIQDGDDPTSYNLYGMPEVLSATVGTSVSANYLTIPGYTANNYHVDKKESGVVEAGGTLTLSFYYNANIVDYEVEHYLENSEGTYDLDDTEYLTGRTGATANAVIRTNYDGYTHNASAANTLLSGTITADGKLVLKVYYDADIVPYKVVHKLEQEDGSFDTVDTDESTEKIGRTVHGTDKTYAGYTYAPTHAQTKSSGVVTADGKLTLVLIYTADATTYNTSYYLQDGSDTTKYNLKGTVSTNSKTGYSVNAVINSYEGYTHNPSAANTKLTGTVEANGTLHLHVYYDANTDTRYKVEHYLEQEDGSYVVKDTENLTGKTNTKVTAVSKTYAGYTFNNSIDGTLESGIVASDGSLVLKLYYTVNEHPSVAVDAGYKVEHYLQQTDGSYKLEDNESFSSPANTIVTAIAKQYKGYTFNKNVAGSVLSGMVYGDGSLVLKVYYTKDDTKKDQTITMKPSITPEGTPGANPSVATGDTTNTNVLMLTMISMLGVIIALRRRKEAKK</sequence>
<dbReference type="RefSeq" id="WP_307406139.1">
    <property type="nucleotide sequence ID" value="NZ_JAUSUR010000001.1"/>
</dbReference>
<accession>A0ABU0E0B1</accession>
<dbReference type="Proteomes" id="UP001230220">
    <property type="component" value="Unassembled WGS sequence"/>
</dbReference>
<evidence type="ECO:0000256" key="5">
    <source>
        <dbReference type="ARBA" id="ARBA00023088"/>
    </source>
</evidence>
<keyword evidence="5" id="KW-0572">Peptidoglycan-anchor</keyword>
<evidence type="ECO:0000313" key="7">
    <source>
        <dbReference type="EMBL" id="MDQ0360324.1"/>
    </source>
</evidence>
<dbReference type="EMBL" id="JAUSUR010000001">
    <property type="protein sequence ID" value="MDQ0360324.1"/>
    <property type="molecule type" value="Genomic_DNA"/>
</dbReference>
<comment type="caution">
    <text evidence="7">The sequence shown here is derived from an EMBL/GenBank/DDBJ whole genome shotgun (WGS) entry which is preliminary data.</text>
</comment>
<dbReference type="InterPro" id="IPR011252">
    <property type="entry name" value="Fibrogen-bd_dom1"/>
</dbReference>
<keyword evidence="4" id="KW-0732">Signal</keyword>
<evidence type="ECO:0000256" key="2">
    <source>
        <dbReference type="ARBA" id="ARBA00022512"/>
    </source>
</evidence>
<comment type="subcellular location">
    <subcellularLocation>
        <location evidence="1">Secreted</location>
        <location evidence="1">Cell wall</location>
    </subcellularLocation>
</comment>
<keyword evidence="6" id="KW-0472">Membrane</keyword>
<organism evidence="7 8">
    <name type="scientific">Breznakia pachnodae</name>
    <dbReference type="NCBI Taxonomy" id="265178"/>
    <lineage>
        <taxon>Bacteria</taxon>
        <taxon>Bacillati</taxon>
        <taxon>Bacillota</taxon>
        <taxon>Erysipelotrichia</taxon>
        <taxon>Erysipelotrichales</taxon>
        <taxon>Erysipelotrichaceae</taxon>
        <taxon>Breznakia</taxon>
    </lineage>
</organism>
<keyword evidence="8" id="KW-1185">Reference proteome</keyword>
<evidence type="ECO:0000256" key="4">
    <source>
        <dbReference type="ARBA" id="ARBA00022729"/>
    </source>
</evidence>
<keyword evidence="6" id="KW-0812">Transmembrane</keyword>
<dbReference type="InterPro" id="IPR008966">
    <property type="entry name" value="Adhesion_dom_sf"/>
</dbReference>
<protein>
    <submittedName>
        <fullName evidence="7">Uncharacterized protein</fullName>
    </submittedName>
</protein>